<name>K0NC01_DESTT</name>
<protein>
    <submittedName>
        <fullName evidence="2">Putative metal-dependent hydrolase</fullName>
    </submittedName>
</protein>
<evidence type="ECO:0000259" key="1">
    <source>
        <dbReference type="SMART" id="SM00849"/>
    </source>
</evidence>
<dbReference type="InterPro" id="IPR001279">
    <property type="entry name" value="Metallo-B-lactamas"/>
</dbReference>
<keyword evidence="3" id="KW-1185">Reference proteome</keyword>
<dbReference type="SMART" id="SM00849">
    <property type="entry name" value="Lactamase_B"/>
    <property type="match status" value="1"/>
</dbReference>
<dbReference type="CDD" id="cd06262">
    <property type="entry name" value="metallo-hydrolase-like_MBL-fold"/>
    <property type="match status" value="1"/>
</dbReference>
<sequence length="258" mass="30122">MEIKWLGTAGFEVKTGNQVFLIDPYLSRNQNAFPRQDIMPGDIQTASQIFISHSHFDHILDIPQIARQTNADIYCSKVAANMLIRHQVDKHRINPVIADKKKFDFKRYSARAFFSDHIQFDKKLVFSTLLRTHVQLFKYLPLFWRFPCGRVLSWRFMIEDKIIQFFGSARSSLKTLKKIGNTPIDILMFPLQGHSNICKIGLNHVRYLKPKLVIPHHHDNFFPPISKTIDISPFVDQIKKKCKDTRIIVPQINECLTF</sequence>
<gene>
    <name evidence="2" type="ordered locus">TOL2_C00960</name>
</gene>
<dbReference type="KEGG" id="dto:TOL2_C00960"/>
<feature type="domain" description="Metallo-beta-lactamase" evidence="1">
    <location>
        <begin position="7"/>
        <end position="191"/>
    </location>
</feature>
<dbReference type="Pfam" id="PF13483">
    <property type="entry name" value="Lactamase_B_3"/>
    <property type="match status" value="1"/>
</dbReference>
<dbReference type="HOGENOM" id="CLU_1080906_0_0_7"/>
<dbReference type="PANTHER" id="PTHR43546">
    <property type="entry name" value="UPF0173 METAL-DEPENDENT HYDROLASE MJ1163-RELATED"/>
    <property type="match status" value="1"/>
</dbReference>
<keyword evidence="2" id="KW-0378">Hydrolase</keyword>
<evidence type="ECO:0000313" key="2">
    <source>
        <dbReference type="EMBL" id="CCK78266.1"/>
    </source>
</evidence>
<reference evidence="2 3" key="1">
    <citation type="journal article" date="2013" name="Environ. Microbiol.">
        <title>Complete genome, catabolic sub-proteomes and key-metabolites of Desulfobacula toluolica Tol2, a marine, aromatic compound-degrading, sulfate-reducing bacterium.</title>
        <authorList>
            <person name="Wohlbrand L."/>
            <person name="Jacob J.H."/>
            <person name="Kube M."/>
            <person name="Mussmann M."/>
            <person name="Jarling R."/>
            <person name="Beck A."/>
            <person name="Amann R."/>
            <person name="Wilkes H."/>
            <person name="Reinhardt R."/>
            <person name="Rabus R."/>
        </authorList>
    </citation>
    <scope>NUCLEOTIDE SEQUENCE [LARGE SCALE GENOMIC DNA]</scope>
    <source>
        <strain evidence="3">DSM 7467 / Tol2</strain>
    </source>
</reference>
<accession>K0NC01</accession>
<dbReference type="GO" id="GO:0016787">
    <property type="term" value="F:hydrolase activity"/>
    <property type="evidence" value="ECO:0007669"/>
    <property type="project" value="UniProtKB-KW"/>
</dbReference>
<dbReference type="PANTHER" id="PTHR43546:SF3">
    <property type="entry name" value="UPF0173 METAL-DEPENDENT HYDROLASE MJ1163"/>
    <property type="match status" value="1"/>
</dbReference>
<dbReference type="EMBL" id="FO203503">
    <property type="protein sequence ID" value="CCK78266.1"/>
    <property type="molecule type" value="Genomic_DNA"/>
</dbReference>
<dbReference type="InterPro" id="IPR050114">
    <property type="entry name" value="UPF0173_UPF0282_UlaG_hydrolase"/>
</dbReference>
<dbReference type="Proteomes" id="UP000007347">
    <property type="component" value="Chromosome"/>
</dbReference>
<dbReference type="RefSeq" id="WP_014955624.1">
    <property type="nucleotide sequence ID" value="NC_018645.1"/>
</dbReference>
<dbReference type="AlphaFoldDB" id="K0NC01"/>
<dbReference type="InterPro" id="IPR036866">
    <property type="entry name" value="RibonucZ/Hydroxyglut_hydro"/>
</dbReference>
<dbReference type="Gene3D" id="3.60.15.10">
    <property type="entry name" value="Ribonuclease Z/Hydroxyacylglutathione hydrolase-like"/>
    <property type="match status" value="1"/>
</dbReference>
<dbReference type="OrthoDB" id="9789133at2"/>
<organism evidence="2 3">
    <name type="scientific">Desulfobacula toluolica (strain DSM 7467 / Tol2)</name>
    <dbReference type="NCBI Taxonomy" id="651182"/>
    <lineage>
        <taxon>Bacteria</taxon>
        <taxon>Pseudomonadati</taxon>
        <taxon>Thermodesulfobacteriota</taxon>
        <taxon>Desulfobacteria</taxon>
        <taxon>Desulfobacterales</taxon>
        <taxon>Desulfobacteraceae</taxon>
        <taxon>Desulfobacula</taxon>
    </lineage>
</organism>
<dbReference type="STRING" id="651182.TOL2_C00960"/>
<dbReference type="SUPFAM" id="SSF56281">
    <property type="entry name" value="Metallo-hydrolase/oxidoreductase"/>
    <property type="match status" value="1"/>
</dbReference>
<evidence type="ECO:0000313" key="3">
    <source>
        <dbReference type="Proteomes" id="UP000007347"/>
    </source>
</evidence>
<proteinExistence type="predicted"/>